<comment type="caution">
    <text evidence="2">The sequence shown here is derived from an EMBL/GenBank/DDBJ whole genome shotgun (WGS) entry which is preliminary data.</text>
</comment>
<keyword evidence="3" id="KW-1185">Reference proteome</keyword>
<evidence type="ECO:0000313" key="3">
    <source>
        <dbReference type="Proteomes" id="UP001551658"/>
    </source>
</evidence>
<gene>
    <name evidence="2" type="ORF">AB0H72_16405</name>
</gene>
<evidence type="ECO:0000313" key="2">
    <source>
        <dbReference type="EMBL" id="MEV0364280.1"/>
    </source>
</evidence>
<keyword evidence="1" id="KW-0472">Membrane</keyword>
<dbReference type="RefSeq" id="WP_357979277.1">
    <property type="nucleotide sequence ID" value="NZ_JBFAIH010000008.1"/>
</dbReference>
<protein>
    <submittedName>
        <fullName evidence="2">Uncharacterized protein</fullName>
    </submittedName>
</protein>
<keyword evidence="1" id="KW-0812">Transmembrane</keyword>
<proteinExistence type="predicted"/>
<dbReference type="EMBL" id="JBFAIH010000008">
    <property type="protein sequence ID" value="MEV0364280.1"/>
    <property type="molecule type" value="Genomic_DNA"/>
</dbReference>
<feature type="transmembrane region" description="Helical" evidence="1">
    <location>
        <begin position="16"/>
        <end position="39"/>
    </location>
</feature>
<accession>A0ABV3F981</accession>
<name>A0ABV3F981_9NOCA</name>
<evidence type="ECO:0000256" key="1">
    <source>
        <dbReference type="SAM" id="Phobius"/>
    </source>
</evidence>
<sequence length="69" mass="7466">MIIAAFIANQLGVSHIPIGFVIAFFPGWLPCGLFVACAAHQGSRDFVRFDTITGQEHLMLRVGSDYPGS</sequence>
<keyword evidence="1" id="KW-1133">Transmembrane helix</keyword>
<reference evidence="2 3" key="1">
    <citation type="submission" date="2024-06" db="EMBL/GenBank/DDBJ databases">
        <title>The Natural Products Discovery Center: Release of the First 8490 Sequenced Strains for Exploring Actinobacteria Biosynthetic Diversity.</title>
        <authorList>
            <person name="Kalkreuter E."/>
            <person name="Kautsar S.A."/>
            <person name="Yang D."/>
            <person name="Bader C.D."/>
            <person name="Teijaro C.N."/>
            <person name="Fluegel L."/>
            <person name="Davis C.M."/>
            <person name="Simpson J.R."/>
            <person name="Lauterbach L."/>
            <person name="Steele A.D."/>
            <person name="Gui C."/>
            <person name="Meng S."/>
            <person name="Li G."/>
            <person name="Viehrig K."/>
            <person name="Ye F."/>
            <person name="Su P."/>
            <person name="Kiefer A.F."/>
            <person name="Nichols A."/>
            <person name="Cepeda A.J."/>
            <person name="Yan W."/>
            <person name="Fan B."/>
            <person name="Jiang Y."/>
            <person name="Adhikari A."/>
            <person name="Zheng C.-J."/>
            <person name="Schuster L."/>
            <person name="Cowan T.M."/>
            <person name="Smanski M.J."/>
            <person name="Chevrette M.G."/>
            <person name="De Carvalho L.P.S."/>
            <person name="Shen B."/>
        </authorList>
    </citation>
    <scope>NUCLEOTIDE SEQUENCE [LARGE SCALE GENOMIC DNA]</scope>
    <source>
        <strain evidence="2 3">NPDC050671</strain>
    </source>
</reference>
<organism evidence="2 3">
    <name type="scientific">Nocardia fusca</name>
    <dbReference type="NCBI Taxonomy" id="941183"/>
    <lineage>
        <taxon>Bacteria</taxon>
        <taxon>Bacillati</taxon>
        <taxon>Actinomycetota</taxon>
        <taxon>Actinomycetes</taxon>
        <taxon>Mycobacteriales</taxon>
        <taxon>Nocardiaceae</taxon>
        <taxon>Nocardia</taxon>
    </lineage>
</organism>
<dbReference type="Proteomes" id="UP001551658">
    <property type="component" value="Unassembled WGS sequence"/>
</dbReference>